<dbReference type="PANTHER" id="PTHR11439:SF440">
    <property type="entry name" value="INTEGRASE CATALYTIC DOMAIN-CONTAINING PROTEIN"/>
    <property type="match status" value="1"/>
</dbReference>
<dbReference type="CDD" id="cd09272">
    <property type="entry name" value="RNase_HI_RT_Ty1"/>
    <property type="match status" value="1"/>
</dbReference>
<organism evidence="1 2">
    <name type="scientific">Phytophthora megakarya</name>
    <dbReference type="NCBI Taxonomy" id="4795"/>
    <lineage>
        <taxon>Eukaryota</taxon>
        <taxon>Sar</taxon>
        <taxon>Stramenopiles</taxon>
        <taxon>Oomycota</taxon>
        <taxon>Peronosporomycetes</taxon>
        <taxon>Peronosporales</taxon>
        <taxon>Peronosporaceae</taxon>
        <taxon>Phytophthora</taxon>
    </lineage>
</organism>
<dbReference type="STRING" id="4795.A0A225VIL7"/>
<accession>A0A225VIL7</accession>
<evidence type="ECO:0000313" key="2">
    <source>
        <dbReference type="Proteomes" id="UP000198211"/>
    </source>
</evidence>
<dbReference type="OrthoDB" id="42576at2759"/>
<name>A0A225VIL7_9STRA</name>
<dbReference type="PANTHER" id="PTHR11439">
    <property type="entry name" value="GAG-POL-RELATED RETROTRANSPOSON"/>
    <property type="match status" value="1"/>
</dbReference>
<dbReference type="AlphaFoldDB" id="A0A225VIL7"/>
<comment type="caution">
    <text evidence="1">The sequence shown here is derived from an EMBL/GenBank/DDBJ whole genome shotgun (WGS) entry which is preliminary data.</text>
</comment>
<dbReference type="Proteomes" id="UP000198211">
    <property type="component" value="Unassembled WGS sequence"/>
</dbReference>
<protein>
    <submittedName>
        <fullName evidence="1">Polyprotein</fullName>
    </submittedName>
</protein>
<reference evidence="2" key="1">
    <citation type="submission" date="2017-03" db="EMBL/GenBank/DDBJ databases">
        <title>Phytopthora megakarya and P. palmivora, two closely related causual agents of cacao black pod achieved similar genome size and gene model numbers by different mechanisms.</title>
        <authorList>
            <person name="Ali S."/>
            <person name="Shao J."/>
            <person name="Larry D.J."/>
            <person name="Kronmiller B."/>
            <person name="Shen D."/>
            <person name="Strem M.D."/>
            <person name="Melnick R.L."/>
            <person name="Guiltinan M.J."/>
            <person name="Tyler B.M."/>
            <person name="Meinhardt L.W."/>
            <person name="Bailey B.A."/>
        </authorList>
    </citation>
    <scope>NUCLEOTIDE SEQUENCE [LARGE SCALE GENOMIC DNA]</scope>
    <source>
        <strain evidence="2">zdho120</strain>
    </source>
</reference>
<keyword evidence="2" id="KW-1185">Reference proteome</keyword>
<gene>
    <name evidence="1" type="ORF">PHMEG_00022476</name>
</gene>
<evidence type="ECO:0000313" key="1">
    <source>
        <dbReference type="EMBL" id="OWZ05436.1"/>
    </source>
</evidence>
<dbReference type="EMBL" id="NBNE01004431">
    <property type="protein sequence ID" value="OWZ05436.1"/>
    <property type="molecule type" value="Genomic_DNA"/>
</dbReference>
<sequence length="124" mass="14121">MTTRKHGIVYKKQKNGLKVEAFTDADWFQRMVALSSVEAEYMALSLCVQEVLWVLAMLKDMGIEQKEATPIWEDNQRAVALTKNVSITQGRSMSISSTTSPARTWNAERSRWITLKRSVNLPIC</sequence>
<proteinExistence type="predicted"/>